<dbReference type="Pfam" id="PF13920">
    <property type="entry name" value="zf-C3HC4_3"/>
    <property type="match status" value="1"/>
</dbReference>
<feature type="non-terminal residue" evidence="6">
    <location>
        <position position="1"/>
    </location>
</feature>
<keyword evidence="7" id="KW-1185">Reference proteome</keyword>
<organism evidence="6 7">
    <name type="scientific">Phtheirospermum japonicum</name>
    <dbReference type="NCBI Taxonomy" id="374723"/>
    <lineage>
        <taxon>Eukaryota</taxon>
        <taxon>Viridiplantae</taxon>
        <taxon>Streptophyta</taxon>
        <taxon>Embryophyta</taxon>
        <taxon>Tracheophyta</taxon>
        <taxon>Spermatophyta</taxon>
        <taxon>Magnoliopsida</taxon>
        <taxon>eudicotyledons</taxon>
        <taxon>Gunneridae</taxon>
        <taxon>Pentapetalae</taxon>
        <taxon>asterids</taxon>
        <taxon>lamiids</taxon>
        <taxon>Lamiales</taxon>
        <taxon>Orobanchaceae</taxon>
        <taxon>Orobanchaceae incertae sedis</taxon>
        <taxon>Phtheirospermum</taxon>
    </lineage>
</organism>
<protein>
    <submittedName>
        <fullName evidence="6">Boi-related E3 ubiquitin-protein ligase 1</fullName>
    </submittedName>
</protein>
<dbReference type="PANTHER" id="PTHR42647">
    <property type="entry name" value="SBP (S-RIBONUCLEASE BINDING PROTEIN) FAMILY PROTEIN"/>
    <property type="match status" value="1"/>
</dbReference>
<evidence type="ECO:0000256" key="3">
    <source>
        <dbReference type="ARBA" id="ARBA00022833"/>
    </source>
</evidence>
<evidence type="ECO:0000313" key="7">
    <source>
        <dbReference type="Proteomes" id="UP000653305"/>
    </source>
</evidence>
<dbReference type="AlphaFoldDB" id="A0A830BQ31"/>
<feature type="domain" description="RING-type" evidence="5">
    <location>
        <begin position="96"/>
        <end position="130"/>
    </location>
</feature>
<keyword evidence="1" id="KW-0479">Metal-binding</keyword>
<dbReference type="PANTHER" id="PTHR42647:SF5">
    <property type="entry name" value="SBP (S-RIBONUCLEASE BINDING PROTEIN) FAMILY PROTEIN"/>
    <property type="match status" value="1"/>
</dbReference>
<evidence type="ECO:0000313" key="6">
    <source>
        <dbReference type="EMBL" id="GFP86644.1"/>
    </source>
</evidence>
<dbReference type="OrthoDB" id="1711136at2759"/>
<name>A0A830BQ31_9LAMI</name>
<dbReference type="Proteomes" id="UP000653305">
    <property type="component" value="Unassembled WGS sequence"/>
</dbReference>
<dbReference type="PROSITE" id="PS50089">
    <property type="entry name" value="ZF_RING_2"/>
    <property type="match status" value="1"/>
</dbReference>
<dbReference type="Gene3D" id="3.30.40.10">
    <property type="entry name" value="Zinc/RING finger domain, C3HC4 (zinc finger)"/>
    <property type="match status" value="1"/>
</dbReference>
<evidence type="ECO:0000256" key="4">
    <source>
        <dbReference type="PROSITE-ProRule" id="PRU00175"/>
    </source>
</evidence>
<dbReference type="PIRSF" id="PIRSF036836">
    <property type="entry name" value="RNase_bind_SBP1"/>
    <property type="match status" value="1"/>
</dbReference>
<dbReference type="EMBL" id="BMAC01000128">
    <property type="protein sequence ID" value="GFP86644.1"/>
    <property type="molecule type" value="Genomic_DNA"/>
</dbReference>
<evidence type="ECO:0000256" key="1">
    <source>
        <dbReference type="ARBA" id="ARBA00022723"/>
    </source>
</evidence>
<dbReference type="GO" id="GO:0008270">
    <property type="term" value="F:zinc ion binding"/>
    <property type="evidence" value="ECO:0007669"/>
    <property type="project" value="UniProtKB-KW"/>
</dbReference>
<comment type="caution">
    <text evidence="6">The sequence shown here is derived from an EMBL/GenBank/DDBJ whole genome shotgun (WGS) entry which is preliminary data.</text>
</comment>
<dbReference type="GO" id="GO:0004842">
    <property type="term" value="F:ubiquitin-protein transferase activity"/>
    <property type="evidence" value="ECO:0007669"/>
    <property type="project" value="TreeGrafter"/>
</dbReference>
<dbReference type="InterPro" id="IPR001841">
    <property type="entry name" value="Znf_RING"/>
</dbReference>
<proteinExistence type="predicted"/>
<reference evidence="6" key="1">
    <citation type="submission" date="2020-07" db="EMBL/GenBank/DDBJ databases">
        <title>Ethylene signaling mediates host invasion by parasitic plants.</title>
        <authorList>
            <person name="Yoshida S."/>
        </authorList>
    </citation>
    <scope>NUCLEOTIDE SEQUENCE</scope>
    <source>
        <strain evidence="6">Okayama</strain>
    </source>
</reference>
<evidence type="ECO:0000256" key="2">
    <source>
        <dbReference type="ARBA" id="ARBA00022771"/>
    </source>
</evidence>
<sequence length="142" mass="16155">ALHHTAEEKAAKALREKELELEAKFARTIELEKMVDDYKAEAEWLRGEVDYLERTKKTLRDMNKARRYADYAAGVEDDAESSYVDSGRAEPVRLACKVCDRRLATVLVWPCRHACVCTGCDAAVRVCPICGARKTWSIELKF</sequence>
<gene>
    <name evidence="6" type="ORF">PHJA_000808200</name>
</gene>
<dbReference type="InterPro" id="IPR013083">
    <property type="entry name" value="Znf_RING/FYVE/PHD"/>
</dbReference>
<accession>A0A830BQ31</accession>
<evidence type="ECO:0000259" key="5">
    <source>
        <dbReference type="PROSITE" id="PS50089"/>
    </source>
</evidence>
<keyword evidence="2 4" id="KW-0863">Zinc-finger</keyword>
<keyword evidence="3" id="KW-0862">Zinc</keyword>